<dbReference type="InterPro" id="IPR010870">
    <property type="entry name" value="Porin_O/P"/>
</dbReference>
<dbReference type="eggNOG" id="COG3746">
    <property type="taxonomic scope" value="Bacteria"/>
</dbReference>
<keyword evidence="1" id="KW-0175">Coiled coil</keyword>
<dbReference type="OrthoDB" id="7217987at2"/>
<evidence type="ECO:0000313" key="3">
    <source>
        <dbReference type="Proteomes" id="UP000013063"/>
    </source>
</evidence>
<dbReference type="SUPFAM" id="SSF56935">
    <property type="entry name" value="Porins"/>
    <property type="match status" value="1"/>
</dbReference>
<dbReference type="PATRIC" id="fig|1292034.3.peg.690"/>
<dbReference type="STRING" id="1292034.OR37_00692"/>
<evidence type="ECO:0000313" key="2">
    <source>
        <dbReference type="EMBL" id="ENZ83392.1"/>
    </source>
</evidence>
<reference evidence="2 3" key="1">
    <citation type="journal article" date="2013" name="Genome Announc.">
        <title>Draft Genome Sequence for Caulobacter sp. Strain OR37, a Bacterium Tolerant to Heavy Metals.</title>
        <authorList>
            <person name="Utturkar S.M."/>
            <person name="Bollmann A."/>
            <person name="Brzoska R.M."/>
            <person name="Klingeman D.M."/>
            <person name="Epstein S.E."/>
            <person name="Palumbo A.V."/>
            <person name="Brown S.D."/>
        </authorList>
    </citation>
    <scope>NUCLEOTIDE SEQUENCE [LARGE SCALE GENOMIC DNA]</scope>
    <source>
        <strain evidence="2 3">OR37</strain>
    </source>
</reference>
<protein>
    <submittedName>
        <fullName evidence="2">Phosphate-selective porin</fullName>
    </submittedName>
</protein>
<dbReference type="InterPro" id="IPR023614">
    <property type="entry name" value="Porin_dom_sf"/>
</dbReference>
<dbReference type="EMBL" id="APMP01000002">
    <property type="protein sequence ID" value="ENZ83392.1"/>
    <property type="molecule type" value="Genomic_DNA"/>
</dbReference>
<dbReference type="Gene3D" id="2.40.160.10">
    <property type="entry name" value="Porin"/>
    <property type="match status" value="1"/>
</dbReference>
<accession>R0EQU1</accession>
<feature type="coiled-coil region" evidence="1">
    <location>
        <begin position="19"/>
        <end position="46"/>
    </location>
</feature>
<evidence type="ECO:0000256" key="1">
    <source>
        <dbReference type="SAM" id="Coils"/>
    </source>
</evidence>
<sequence length="482" mass="50955">MVSGAAAAAEPSPTPAVTLDDLRSQIQLMQERLRSLEAQANALAQAQGTPQGSVAAAAAAPAKTAVAAKPADPGAATQIKWEGSPRFTDASGLTFKPRGRLLIDAVDVGVDRDNAPTYKSRQYRARQLFLGAEGMIGPFAYRLEGGAANGSAWSWDDAVIEYKTRDGLLLTVGNQKVGGLENLTSIKTITFMERGPFGDLTDSGFVLAAQVTKLGRNWSLRGALQGDSINKADVTTGGYDANNTRERSGFMARATWAPVMTPSDTVHLGASVRYRDAGGETGFTYSAAANTAYRPQNAAGGVYLSTGAVGKSDTTWSGEAAWAHRNVSLQGELAQIRVDRVSTALSAANGGDNFNVVTGYVFASWFPTGEVRPYSAAGQFGKIKVLRPIDKGGLGAYELALRYDYADLSKMSANTVVAPTAQPGLATAGTYEGVTAGANWYPYNNVRLMTNVTKAKINNRRVGAVENDADVTVVQARMQIEF</sequence>
<gene>
    <name evidence="2" type="ORF">OR37_00692</name>
</gene>
<dbReference type="Proteomes" id="UP000013063">
    <property type="component" value="Unassembled WGS sequence"/>
</dbReference>
<keyword evidence="3" id="KW-1185">Reference proteome</keyword>
<comment type="caution">
    <text evidence="2">The sequence shown here is derived from an EMBL/GenBank/DDBJ whole genome shotgun (WGS) entry which is preliminary data.</text>
</comment>
<proteinExistence type="predicted"/>
<dbReference type="Pfam" id="PF07396">
    <property type="entry name" value="Porin_O_P"/>
    <property type="match status" value="1"/>
</dbReference>
<dbReference type="AlphaFoldDB" id="R0EQU1"/>
<organism evidence="2 3">
    <name type="scientific">Caulobacter vibrioides OR37</name>
    <dbReference type="NCBI Taxonomy" id="1292034"/>
    <lineage>
        <taxon>Bacteria</taxon>
        <taxon>Pseudomonadati</taxon>
        <taxon>Pseudomonadota</taxon>
        <taxon>Alphaproteobacteria</taxon>
        <taxon>Caulobacterales</taxon>
        <taxon>Caulobacteraceae</taxon>
        <taxon>Caulobacter</taxon>
    </lineage>
</organism>
<name>R0EQU1_CAUVI</name>